<evidence type="ECO:0000256" key="8">
    <source>
        <dbReference type="SAM" id="MobiDB-lite"/>
    </source>
</evidence>
<dbReference type="SUPFAM" id="SSF48371">
    <property type="entry name" value="ARM repeat"/>
    <property type="match status" value="1"/>
</dbReference>
<keyword evidence="5" id="KW-0472">Membrane</keyword>
<dbReference type="InterPro" id="IPR016024">
    <property type="entry name" value="ARM-type_fold"/>
</dbReference>
<evidence type="ECO:0000256" key="7">
    <source>
        <dbReference type="ARBA" id="ARBA00026209"/>
    </source>
</evidence>
<accession>A0A0M0K698</accession>
<comment type="caution">
    <text evidence="9">The sequence shown here is derived from an EMBL/GenBank/DDBJ whole genome shotgun (WGS) entry which is preliminary data.</text>
</comment>
<dbReference type="PANTHER" id="PTHR47249:SF1">
    <property type="entry name" value="VACUOLAR PROTEIN 8"/>
    <property type="match status" value="1"/>
</dbReference>
<dbReference type="Gene3D" id="1.25.10.10">
    <property type="entry name" value="Leucine-rich Repeat Variant"/>
    <property type="match status" value="3"/>
</dbReference>
<dbReference type="SMART" id="SM00185">
    <property type="entry name" value="ARM"/>
    <property type="match status" value="5"/>
</dbReference>
<dbReference type="GO" id="GO:0043495">
    <property type="term" value="F:protein-membrane adaptor activity"/>
    <property type="evidence" value="ECO:0007669"/>
    <property type="project" value="InterPro"/>
</dbReference>
<keyword evidence="6" id="KW-0449">Lipoprotein</keyword>
<dbReference type="InterPro" id="IPR011989">
    <property type="entry name" value="ARM-like"/>
</dbReference>
<evidence type="ECO:0000256" key="5">
    <source>
        <dbReference type="ARBA" id="ARBA00023136"/>
    </source>
</evidence>
<comment type="subcellular location">
    <subcellularLocation>
        <location evidence="1">Vacuole membrane</location>
        <topology evidence="1">Lipid-anchor</topology>
    </subcellularLocation>
</comment>
<keyword evidence="3" id="KW-0926">Vacuole</keyword>
<comment type="similarity">
    <text evidence="2">Belongs to the beta-catenin family.</text>
</comment>
<proteinExistence type="inferred from homology"/>
<dbReference type="GO" id="GO:0005774">
    <property type="term" value="C:vacuolar membrane"/>
    <property type="evidence" value="ECO:0007669"/>
    <property type="project" value="UniProtKB-SubCell"/>
</dbReference>
<reference evidence="10" key="1">
    <citation type="journal article" date="2015" name="PLoS Genet.">
        <title>Genome Sequence and Transcriptome Analyses of Chrysochromulina tobin: Metabolic Tools for Enhanced Algal Fitness in the Prominent Order Prymnesiales (Haptophyceae).</title>
        <authorList>
            <person name="Hovde B.T."/>
            <person name="Deodato C.R."/>
            <person name="Hunsperger H.M."/>
            <person name="Ryken S.A."/>
            <person name="Yost W."/>
            <person name="Jha R.K."/>
            <person name="Patterson J."/>
            <person name="Monnat R.J. Jr."/>
            <person name="Barlow S.B."/>
            <person name="Starkenburg S.R."/>
            <person name="Cattolico R.A."/>
        </authorList>
    </citation>
    <scope>NUCLEOTIDE SEQUENCE</scope>
    <source>
        <strain evidence="10">CCMP291</strain>
    </source>
</reference>
<keyword evidence="4" id="KW-0677">Repeat</keyword>
<dbReference type="EMBL" id="JWZX01001255">
    <property type="protein sequence ID" value="KOO34340.1"/>
    <property type="molecule type" value="Genomic_DNA"/>
</dbReference>
<feature type="region of interest" description="Disordered" evidence="8">
    <location>
        <begin position="536"/>
        <end position="602"/>
    </location>
</feature>
<evidence type="ECO:0000313" key="10">
    <source>
        <dbReference type="Proteomes" id="UP000037460"/>
    </source>
</evidence>
<evidence type="ECO:0000256" key="6">
    <source>
        <dbReference type="ARBA" id="ARBA00023288"/>
    </source>
</evidence>
<dbReference type="InterPro" id="IPR000225">
    <property type="entry name" value="Armadillo"/>
</dbReference>
<evidence type="ECO:0000256" key="2">
    <source>
        <dbReference type="ARBA" id="ARBA00005462"/>
    </source>
</evidence>
<sequence>MLHATDGTLAQGASHASSGDKVTLVAEGAEVAARALCDLARSREMQTTISEEGAIGHLVAMLASVEAGGRPAESARSWAAAALGALAQGHSLNQTLVAVEGGLTPLVALLRPSMPPACTQHATRALTALAADLENQLAIGAVSGAFEHLVGMLSASSPALQADGVTALAALCRDCTPNQRACLETGAIAPLVRLLGAPVETCRKHASAVLGMLCEGAHASHRKALLSAVVGATGRVPYGVHAPLAAIQTLASIAARSDAELEALAQLDETLPALIGLLGHVHIHTREAEEAAQLLAVLSRRPERRDACVLAGAGAPLAHMLGSALGSARAAAVGSLASLASSLRVCAALEAHHGALSHLVNVLGEAADPADDPWAVAQALQVRTQAARLLGFLIGSAGVNVNGSAGAPATLLKAAALLELLGHVDPPARAPGTAWRAWAAAAAEAERSAVVGERSAVVGERSAAVGERIDSVHAAADAAWDQGAIAPSAPEAAAAVSLNHLAISNRITRVVLGSASKLKGVAMVAVNVNATLFGPLPPPQPTGVTDAPTPSANAHHDAHPPSPGGLGAPIKMPPHVPVGLGVRPTGSPTSKAAGSPPSSPLMKFHTATTAAIFPA</sequence>
<dbReference type="GO" id="GO:0071562">
    <property type="term" value="P:nucleus-vacuole junction assembly"/>
    <property type="evidence" value="ECO:0007669"/>
    <property type="project" value="InterPro"/>
</dbReference>
<dbReference type="InterPro" id="IPR045156">
    <property type="entry name" value="Vac8"/>
</dbReference>
<protein>
    <recommendedName>
        <fullName evidence="7">Vacuolar protein 8</fullName>
    </recommendedName>
</protein>
<name>A0A0M0K698_9EUKA</name>
<gene>
    <name evidence="9" type="ORF">Ctob_005640</name>
</gene>
<dbReference type="AlphaFoldDB" id="A0A0M0K698"/>
<dbReference type="Proteomes" id="UP000037460">
    <property type="component" value="Unassembled WGS sequence"/>
</dbReference>
<evidence type="ECO:0000256" key="1">
    <source>
        <dbReference type="ARBA" id="ARBA00004592"/>
    </source>
</evidence>
<evidence type="ECO:0000256" key="4">
    <source>
        <dbReference type="ARBA" id="ARBA00022737"/>
    </source>
</evidence>
<keyword evidence="10" id="KW-1185">Reference proteome</keyword>
<evidence type="ECO:0000313" key="9">
    <source>
        <dbReference type="EMBL" id="KOO34340.1"/>
    </source>
</evidence>
<dbReference type="OrthoDB" id="409644at2759"/>
<organism evidence="9 10">
    <name type="scientific">Chrysochromulina tobinii</name>
    <dbReference type="NCBI Taxonomy" id="1460289"/>
    <lineage>
        <taxon>Eukaryota</taxon>
        <taxon>Haptista</taxon>
        <taxon>Haptophyta</taxon>
        <taxon>Prymnesiophyceae</taxon>
        <taxon>Prymnesiales</taxon>
        <taxon>Chrysochromulinaceae</taxon>
        <taxon>Chrysochromulina</taxon>
    </lineage>
</organism>
<evidence type="ECO:0000256" key="3">
    <source>
        <dbReference type="ARBA" id="ARBA00022554"/>
    </source>
</evidence>
<dbReference type="PANTHER" id="PTHR47249">
    <property type="entry name" value="VACUOLAR PROTEIN 8"/>
    <property type="match status" value="1"/>
</dbReference>